<dbReference type="RefSeq" id="WP_027705816.1">
    <property type="nucleotide sequence ID" value="NZ_AP018933.1"/>
</dbReference>
<dbReference type="InterPro" id="IPR000683">
    <property type="entry name" value="Gfo/Idh/MocA-like_OxRdtase_N"/>
</dbReference>
<feature type="domain" description="GFO/IDH/MocA-like oxidoreductase" evidence="3">
    <location>
        <begin position="138"/>
        <end position="253"/>
    </location>
</feature>
<dbReference type="Gene3D" id="3.40.50.720">
    <property type="entry name" value="NAD(P)-binding Rossmann-like Domain"/>
    <property type="match status" value="1"/>
</dbReference>
<dbReference type="InterPro" id="IPR050463">
    <property type="entry name" value="Gfo/Idh/MocA_oxidrdct_glycsds"/>
</dbReference>
<organism evidence="4 5">
    <name type="scientific">Zymobacter palmae</name>
    <dbReference type="NCBI Taxonomy" id="33074"/>
    <lineage>
        <taxon>Bacteria</taxon>
        <taxon>Pseudomonadati</taxon>
        <taxon>Pseudomonadota</taxon>
        <taxon>Gammaproteobacteria</taxon>
        <taxon>Oceanospirillales</taxon>
        <taxon>Halomonadaceae</taxon>
        <taxon>Zymobacter group</taxon>
        <taxon>Zymobacter</taxon>
    </lineage>
</organism>
<accession>A0A348HF38</accession>
<dbReference type="GO" id="GO:0000166">
    <property type="term" value="F:nucleotide binding"/>
    <property type="evidence" value="ECO:0007669"/>
    <property type="project" value="InterPro"/>
</dbReference>
<feature type="domain" description="Gfo/Idh/MocA-like oxidoreductase N-terminal" evidence="2">
    <location>
        <begin position="7"/>
        <end position="128"/>
    </location>
</feature>
<dbReference type="KEGG" id="zpl:ZBT109_1480"/>
<dbReference type="OrthoDB" id="9774191at2"/>
<dbReference type="InterPro" id="IPR036291">
    <property type="entry name" value="NAD(P)-bd_dom_sf"/>
</dbReference>
<evidence type="ECO:0000313" key="4">
    <source>
        <dbReference type="EMBL" id="BBG30240.1"/>
    </source>
</evidence>
<dbReference type="PANTHER" id="PTHR43818">
    <property type="entry name" value="BCDNA.GH03377"/>
    <property type="match status" value="1"/>
</dbReference>
<dbReference type="SUPFAM" id="SSF55347">
    <property type="entry name" value="Glyceraldehyde-3-phosphate dehydrogenase-like, C-terminal domain"/>
    <property type="match status" value="1"/>
</dbReference>
<evidence type="ECO:0000259" key="3">
    <source>
        <dbReference type="Pfam" id="PF22725"/>
    </source>
</evidence>
<protein>
    <submittedName>
        <fullName evidence="4">Putative glucose-fructose oxidoreductase oxidoreductase protein</fullName>
    </submittedName>
</protein>
<evidence type="ECO:0000256" key="1">
    <source>
        <dbReference type="ARBA" id="ARBA00023002"/>
    </source>
</evidence>
<gene>
    <name evidence="4" type="ORF">ZBT109_1480</name>
</gene>
<dbReference type="AlphaFoldDB" id="A0A348HF38"/>
<keyword evidence="5" id="KW-1185">Reference proteome</keyword>
<dbReference type="GO" id="GO:0016491">
    <property type="term" value="F:oxidoreductase activity"/>
    <property type="evidence" value="ECO:0007669"/>
    <property type="project" value="UniProtKB-KW"/>
</dbReference>
<dbReference type="STRING" id="1123510.GCA_000620025_00477"/>
<dbReference type="Pfam" id="PF22725">
    <property type="entry name" value="GFO_IDH_MocA_C3"/>
    <property type="match status" value="1"/>
</dbReference>
<evidence type="ECO:0000313" key="5">
    <source>
        <dbReference type="Proteomes" id="UP000267342"/>
    </source>
</evidence>
<dbReference type="InterPro" id="IPR008354">
    <property type="entry name" value="Glc-Fru_OxRdtase_bac"/>
</dbReference>
<dbReference type="SUPFAM" id="SSF51735">
    <property type="entry name" value="NAD(P)-binding Rossmann-fold domains"/>
    <property type="match status" value="1"/>
</dbReference>
<keyword evidence="1" id="KW-0560">Oxidoreductase</keyword>
<dbReference type="EMBL" id="AP018933">
    <property type="protein sequence ID" value="BBG30240.1"/>
    <property type="molecule type" value="Genomic_DNA"/>
</dbReference>
<dbReference type="Gene3D" id="3.30.360.10">
    <property type="entry name" value="Dihydrodipicolinate Reductase, domain 2"/>
    <property type="match status" value="1"/>
</dbReference>
<sequence length="370" mass="40865">MATRRTIRFAAVGGGQITQTAFIPALAQLDDAELVALVTGDPRKAEALGHRYNIRCYGYDDYDALLASDTIDAVYIATPNFLHRQYAVPALERGIHVLLEKPMATSVNDCLAIMQAQQDSGAQLMVAYRLHQEPATVEMIERVRRGELGRPVMYTAAFGQDVDEDTHRAKHGYWSGPVPDLGIYPLNEVRHLFDEEPTKVTAQGVRTPGRHFSFDDTVTVTLTFPSQRIATFSTTFAGASVDTFTLVGTEGTISASPCFTFGPDAILAYRLTRHGQSFDYAHGPHDQFGGELRYFVDCLQQDVVPEPDGEEGLFDVVILEAIERALQTGLPQSLPTRQRRQRILSTQARALPPVQPPKALYVVTQENEGV</sequence>
<reference evidence="4 5" key="1">
    <citation type="submission" date="2018-09" db="EMBL/GenBank/DDBJ databases">
        <title>Zymobacter palmae IAM14233 (=T109) whole genome analysis.</title>
        <authorList>
            <person name="Yanase H."/>
        </authorList>
    </citation>
    <scope>NUCLEOTIDE SEQUENCE [LARGE SCALE GENOMIC DNA]</scope>
    <source>
        <strain evidence="4 5">IAM14233</strain>
    </source>
</reference>
<dbReference type="Pfam" id="PF01408">
    <property type="entry name" value="GFO_IDH_MocA"/>
    <property type="match status" value="1"/>
</dbReference>
<dbReference type="Proteomes" id="UP000267342">
    <property type="component" value="Chromosome"/>
</dbReference>
<proteinExistence type="predicted"/>
<dbReference type="PANTHER" id="PTHR43818:SF11">
    <property type="entry name" value="BCDNA.GH03377"/>
    <property type="match status" value="1"/>
</dbReference>
<evidence type="ECO:0000259" key="2">
    <source>
        <dbReference type="Pfam" id="PF01408"/>
    </source>
</evidence>
<name>A0A348HF38_9GAMM</name>
<dbReference type="InterPro" id="IPR055170">
    <property type="entry name" value="GFO_IDH_MocA-like_dom"/>
</dbReference>
<dbReference type="PRINTS" id="PR01775">
    <property type="entry name" value="GLFROXRDTASE"/>
</dbReference>